<name>A0A8S1V3N1_PAROT</name>
<evidence type="ECO:0000313" key="2">
    <source>
        <dbReference type="Proteomes" id="UP000683925"/>
    </source>
</evidence>
<evidence type="ECO:0000313" key="1">
    <source>
        <dbReference type="EMBL" id="CAD8171063.1"/>
    </source>
</evidence>
<dbReference type="AlphaFoldDB" id="A0A8S1V3N1"/>
<comment type="caution">
    <text evidence="1">The sequence shown here is derived from an EMBL/GenBank/DDBJ whole genome shotgun (WGS) entry which is preliminary data.</text>
</comment>
<proteinExistence type="predicted"/>
<protein>
    <submittedName>
        <fullName evidence="1">Uncharacterized protein</fullName>
    </submittedName>
</protein>
<organism evidence="1 2">
    <name type="scientific">Paramecium octaurelia</name>
    <dbReference type="NCBI Taxonomy" id="43137"/>
    <lineage>
        <taxon>Eukaryota</taxon>
        <taxon>Sar</taxon>
        <taxon>Alveolata</taxon>
        <taxon>Ciliophora</taxon>
        <taxon>Intramacronucleata</taxon>
        <taxon>Oligohymenophorea</taxon>
        <taxon>Peniculida</taxon>
        <taxon>Parameciidae</taxon>
        <taxon>Paramecium</taxon>
    </lineage>
</organism>
<sequence>MGGLTQKVKNLFARPDEDLPIKDDPKLHYSIENQSQVFGKKEPQKENFDDEKLKRIQSVSQQVEKQISCPVRMLSMMQGKQYNTQPYKSQQKQIEEILSELS</sequence>
<dbReference type="EMBL" id="CAJJDP010000056">
    <property type="protein sequence ID" value="CAD8171063.1"/>
    <property type="molecule type" value="Genomic_DNA"/>
</dbReference>
<reference evidence="1" key="1">
    <citation type="submission" date="2021-01" db="EMBL/GenBank/DDBJ databases">
        <authorList>
            <consortium name="Genoscope - CEA"/>
            <person name="William W."/>
        </authorList>
    </citation>
    <scope>NUCLEOTIDE SEQUENCE</scope>
</reference>
<dbReference type="OMA" id="SCPVRML"/>
<dbReference type="Proteomes" id="UP000683925">
    <property type="component" value="Unassembled WGS sequence"/>
</dbReference>
<accession>A0A8S1V3N1</accession>
<dbReference type="OrthoDB" id="10441439at2759"/>
<gene>
    <name evidence="1" type="ORF">POCTA_138.1.T0570206</name>
</gene>
<keyword evidence="2" id="KW-1185">Reference proteome</keyword>